<comment type="caution">
    <text evidence="1">The sequence shown here is derived from an EMBL/GenBank/DDBJ whole genome shotgun (WGS) entry which is preliminary data.</text>
</comment>
<gene>
    <name evidence="1" type="ORF">Goshw_029506</name>
</gene>
<reference evidence="1 2" key="1">
    <citation type="journal article" date="2019" name="Genome Biol. Evol.">
        <title>Insights into the evolution of the New World diploid cottons (Gossypium, subgenus Houzingenia) based on genome sequencing.</title>
        <authorList>
            <person name="Grover C.E."/>
            <person name="Arick M.A. 2nd"/>
            <person name="Thrash A."/>
            <person name="Conover J.L."/>
            <person name="Sanders W.S."/>
            <person name="Peterson D.G."/>
            <person name="Frelichowski J.E."/>
            <person name="Scheffler J.A."/>
            <person name="Scheffler B.E."/>
            <person name="Wendel J.F."/>
        </authorList>
    </citation>
    <scope>NUCLEOTIDE SEQUENCE [LARGE SCALE GENOMIC DNA]</scope>
    <source>
        <strain evidence="1">1</strain>
        <tissue evidence="1">Leaf</tissue>
    </source>
</reference>
<accession>A0A7J9M8S4</accession>
<dbReference type="AlphaFoldDB" id="A0A7J9M8S4"/>
<name>A0A7J9M8S4_GOSSC</name>
<evidence type="ECO:0000313" key="1">
    <source>
        <dbReference type="EMBL" id="MBA0867348.1"/>
    </source>
</evidence>
<dbReference type="Proteomes" id="UP000593576">
    <property type="component" value="Unassembled WGS sequence"/>
</dbReference>
<organism evidence="1 2">
    <name type="scientific">Gossypium schwendimanii</name>
    <name type="common">Cotton</name>
    <dbReference type="NCBI Taxonomy" id="34291"/>
    <lineage>
        <taxon>Eukaryota</taxon>
        <taxon>Viridiplantae</taxon>
        <taxon>Streptophyta</taxon>
        <taxon>Embryophyta</taxon>
        <taxon>Tracheophyta</taxon>
        <taxon>Spermatophyta</taxon>
        <taxon>Magnoliopsida</taxon>
        <taxon>eudicotyledons</taxon>
        <taxon>Gunneridae</taxon>
        <taxon>Pentapetalae</taxon>
        <taxon>rosids</taxon>
        <taxon>malvids</taxon>
        <taxon>Malvales</taxon>
        <taxon>Malvaceae</taxon>
        <taxon>Malvoideae</taxon>
        <taxon>Gossypium</taxon>
    </lineage>
</organism>
<evidence type="ECO:0000313" key="2">
    <source>
        <dbReference type="Proteomes" id="UP000593576"/>
    </source>
</evidence>
<sequence>MTVAPNKKNPRDVDIMVKYSLSRRRCVVSRVQFYKMR</sequence>
<protein>
    <submittedName>
        <fullName evidence="1">Uncharacterized protein</fullName>
    </submittedName>
</protein>
<dbReference type="EMBL" id="JABFAF010000009">
    <property type="protein sequence ID" value="MBA0867348.1"/>
    <property type="molecule type" value="Genomic_DNA"/>
</dbReference>
<proteinExistence type="predicted"/>
<dbReference type="OrthoDB" id="7848332at2759"/>
<keyword evidence="2" id="KW-1185">Reference proteome</keyword>